<dbReference type="RefSeq" id="WP_183594910.1">
    <property type="nucleotide sequence ID" value="NZ_JACHWR010000004.1"/>
</dbReference>
<dbReference type="AlphaFoldDB" id="A0A7W4W0G0"/>
<comment type="caution">
    <text evidence="1">The sequence shown here is derived from an EMBL/GenBank/DDBJ whole genome shotgun (WGS) entry which is preliminary data.</text>
</comment>
<organism evidence="1 2">
    <name type="scientific">Nocardioides soli</name>
    <dbReference type="NCBI Taxonomy" id="1036020"/>
    <lineage>
        <taxon>Bacteria</taxon>
        <taxon>Bacillati</taxon>
        <taxon>Actinomycetota</taxon>
        <taxon>Actinomycetes</taxon>
        <taxon>Propionibacteriales</taxon>
        <taxon>Nocardioidaceae</taxon>
        <taxon>Nocardioides</taxon>
    </lineage>
</organism>
<gene>
    <name evidence="1" type="ORF">FHU40_004746</name>
</gene>
<reference evidence="1 2" key="1">
    <citation type="submission" date="2020-08" db="EMBL/GenBank/DDBJ databases">
        <title>Sequencing the genomes of 1000 actinobacteria strains.</title>
        <authorList>
            <person name="Klenk H.-P."/>
        </authorList>
    </citation>
    <scope>NUCLEOTIDE SEQUENCE [LARGE SCALE GENOMIC DNA]</scope>
    <source>
        <strain evidence="1 2">DSM 105498</strain>
    </source>
</reference>
<dbReference type="EMBL" id="JACHWR010000004">
    <property type="protein sequence ID" value="MBB3044893.1"/>
    <property type="molecule type" value="Genomic_DNA"/>
</dbReference>
<evidence type="ECO:0000313" key="1">
    <source>
        <dbReference type="EMBL" id="MBB3044893.1"/>
    </source>
</evidence>
<name>A0A7W4W0G0_9ACTN</name>
<evidence type="ECO:0000313" key="2">
    <source>
        <dbReference type="Proteomes" id="UP000589626"/>
    </source>
</evidence>
<sequence>MVGTDYREFAPEDIDHLYGKYGVWLPEAMPAWMEAGVLPTEVGLMLGLHLFGLTPKMLPLVSIGDEPMLDYMRRSMAAECAE</sequence>
<keyword evidence="2" id="KW-1185">Reference proteome</keyword>
<accession>A0A7W4W0G0</accession>
<dbReference type="Proteomes" id="UP000589626">
    <property type="component" value="Unassembled WGS sequence"/>
</dbReference>
<proteinExistence type="predicted"/>
<protein>
    <submittedName>
        <fullName evidence="1">Uncharacterized protein</fullName>
    </submittedName>
</protein>